<sequence>MTLERHPDILCHTFQLVEFGTGAYFANPIEVDVKLEGVSRFWEASWSCQPIFHFYIQSIHHSLTPLNLSHAMIRIPDLGKMIRHSCKLQQRWLQKQEFHKRENCDFIHHDKLFDLLSHVGELTKKVSTLVCELEERSRTEESINCTNRATLDLLKDIKLLKRDLSYVYLIAPDSSQVHFSISDGPLFMHLLVKYLNDLLHSNAYSIVLIKEEIGWVKEDLEFIRSFFMNIE</sequence>
<evidence type="ECO:0000313" key="2">
    <source>
        <dbReference type="Proteomes" id="UP000824120"/>
    </source>
</evidence>
<name>A0A9J5Z490_SOLCO</name>
<dbReference type="Proteomes" id="UP000824120">
    <property type="component" value="Chromosome 5"/>
</dbReference>
<dbReference type="EMBL" id="JACXVP010000005">
    <property type="protein sequence ID" value="KAG5606752.1"/>
    <property type="molecule type" value="Genomic_DNA"/>
</dbReference>
<gene>
    <name evidence="1" type="ORF">H5410_028244</name>
</gene>
<proteinExistence type="predicted"/>
<reference evidence="1 2" key="1">
    <citation type="submission" date="2020-09" db="EMBL/GenBank/DDBJ databases">
        <title>De no assembly of potato wild relative species, Solanum commersonii.</title>
        <authorList>
            <person name="Cho K."/>
        </authorList>
    </citation>
    <scope>NUCLEOTIDE SEQUENCE [LARGE SCALE GENOMIC DNA]</scope>
    <source>
        <strain evidence="1">LZ3.2</strain>
        <tissue evidence="1">Leaf</tissue>
    </source>
</reference>
<dbReference type="OrthoDB" id="1326740at2759"/>
<evidence type="ECO:0000313" key="1">
    <source>
        <dbReference type="EMBL" id="KAG5606752.1"/>
    </source>
</evidence>
<organism evidence="1 2">
    <name type="scientific">Solanum commersonii</name>
    <name type="common">Commerson's wild potato</name>
    <name type="synonym">Commerson's nightshade</name>
    <dbReference type="NCBI Taxonomy" id="4109"/>
    <lineage>
        <taxon>Eukaryota</taxon>
        <taxon>Viridiplantae</taxon>
        <taxon>Streptophyta</taxon>
        <taxon>Embryophyta</taxon>
        <taxon>Tracheophyta</taxon>
        <taxon>Spermatophyta</taxon>
        <taxon>Magnoliopsida</taxon>
        <taxon>eudicotyledons</taxon>
        <taxon>Gunneridae</taxon>
        <taxon>Pentapetalae</taxon>
        <taxon>asterids</taxon>
        <taxon>lamiids</taxon>
        <taxon>Solanales</taxon>
        <taxon>Solanaceae</taxon>
        <taxon>Solanoideae</taxon>
        <taxon>Solaneae</taxon>
        <taxon>Solanum</taxon>
    </lineage>
</organism>
<comment type="caution">
    <text evidence="1">The sequence shown here is derived from an EMBL/GenBank/DDBJ whole genome shotgun (WGS) entry which is preliminary data.</text>
</comment>
<keyword evidence="2" id="KW-1185">Reference proteome</keyword>
<protein>
    <submittedName>
        <fullName evidence="1">Uncharacterized protein</fullName>
    </submittedName>
</protein>
<accession>A0A9J5Z490</accession>
<dbReference type="AlphaFoldDB" id="A0A9J5Z490"/>